<reference evidence="1" key="2">
    <citation type="journal article" date="2015" name="Fish Shellfish Immunol.">
        <title>Early steps in the European eel (Anguilla anguilla)-Vibrio vulnificus interaction in the gills: Role of the RtxA13 toxin.</title>
        <authorList>
            <person name="Callol A."/>
            <person name="Pajuelo D."/>
            <person name="Ebbesson L."/>
            <person name="Teles M."/>
            <person name="MacKenzie S."/>
            <person name="Amaro C."/>
        </authorList>
    </citation>
    <scope>NUCLEOTIDE SEQUENCE</scope>
</reference>
<dbReference type="AlphaFoldDB" id="A0A0E9SLT7"/>
<dbReference type="EMBL" id="GBXM01066263">
    <property type="protein sequence ID" value="JAH42314.1"/>
    <property type="molecule type" value="Transcribed_RNA"/>
</dbReference>
<accession>A0A0E9SLT7</accession>
<evidence type="ECO:0000313" key="1">
    <source>
        <dbReference type="EMBL" id="JAH42314.1"/>
    </source>
</evidence>
<protein>
    <submittedName>
        <fullName evidence="1">Uncharacterized protein</fullName>
    </submittedName>
</protein>
<name>A0A0E9SLT7_ANGAN</name>
<reference evidence="1" key="1">
    <citation type="submission" date="2014-11" db="EMBL/GenBank/DDBJ databases">
        <authorList>
            <person name="Amaro Gonzalez C."/>
        </authorList>
    </citation>
    <scope>NUCLEOTIDE SEQUENCE</scope>
</reference>
<proteinExistence type="predicted"/>
<organism evidence="1">
    <name type="scientific">Anguilla anguilla</name>
    <name type="common">European freshwater eel</name>
    <name type="synonym">Muraena anguilla</name>
    <dbReference type="NCBI Taxonomy" id="7936"/>
    <lineage>
        <taxon>Eukaryota</taxon>
        <taxon>Metazoa</taxon>
        <taxon>Chordata</taxon>
        <taxon>Craniata</taxon>
        <taxon>Vertebrata</taxon>
        <taxon>Euteleostomi</taxon>
        <taxon>Actinopterygii</taxon>
        <taxon>Neopterygii</taxon>
        <taxon>Teleostei</taxon>
        <taxon>Anguilliformes</taxon>
        <taxon>Anguillidae</taxon>
        <taxon>Anguilla</taxon>
    </lineage>
</organism>
<sequence>MALPVAFYNGVKWRPHHQKVKSRSRTG</sequence>